<feature type="non-terminal residue" evidence="1">
    <location>
        <position position="1"/>
    </location>
</feature>
<protein>
    <submittedName>
        <fullName evidence="1">Uncharacterized protein</fullName>
    </submittedName>
</protein>
<organism evidence="1 2">
    <name type="scientific">Puccinia sorghi</name>
    <dbReference type="NCBI Taxonomy" id="27349"/>
    <lineage>
        <taxon>Eukaryota</taxon>
        <taxon>Fungi</taxon>
        <taxon>Dikarya</taxon>
        <taxon>Basidiomycota</taxon>
        <taxon>Pucciniomycotina</taxon>
        <taxon>Pucciniomycetes</taxon>
        <taxon>Pucciniales</taxon>
        <taxon>Pucciniaceae</taxon>
        <taxon>Puccinia</taxon>
    </lineage>
</organism>
<evidence type="ECO:0000313" key="1">
    <source>
        <dbReference type="EMBL" id="KNZ48915.1"/>
    </source>
</evidence>
<name>A0A0L6UM59_9BASI</name>
<dbReference type="Proteomes" id="UP000037035">
    <property type="component" value="Unassembled WGS sequence"/>
</dbReference>
<dbReference type="AlphaFoldDB" id="A0A0L6UM59"/>
<gene>
    <name evidence="1" type="ORF">VP01_5325g1</name>
</gene>
<evidence type="ECO:0000313" key="2">
    <source>
        <dbReference type="Proteomes" id="UP000037035"/>
    </source>
</evidence>
<dbReference type="EMBL" id="LAVV01010526">
    <property type="protein sequence ID" value="KNZ48915.1"/>
    <property type="molecule type" value="Genomic_DNA"/>
</dbReference>
<reference evidence="1 2" key="1">
    <citation type="submission" date="2015-08" db="EMBL/GenBank/DDBJ databases">
        <title>Next Generation Sequencing and Analysis of the Genome of Puccinia sorghi L Schw, the Causal Agent of Maize Common Rust.</title>
        <authorList>
            <person name="Rochi L."/>
            <person name="Burguener G."/>
            <person name="Darino M."/>
            <person name="Turjanski A."/>
            <person name="Kreff E."/>
            <person name="Dieguez M.J."/>
            <person name="Sacco F."/>
        </authorList>
    </citation>
    <scope>NUCLEOTIDE SEQUENCE [LARGE SCALE GENOMIC DNA]</scope>
    <source>
        <strain evidence="1 2">RO10H11247</strain>
    </source>
</reference>
<dbReference type="VEuPathDB" id="FungiDB:VP01_5325g1"/>
<keyword evidence="2" id="KW-1185">Reference proteome</keyword>
<proteinExistence type="predicted"/>
<accession>A0A0L6UM59</accession>
<comment type="caution">
    <text evidence="1">The sequence shown here is derived from an EMBL/GenBank/DDBJ whole genome shotgun (WGS) entry which is preliminary data.</text>
</comment>
<sequence length="89" mass="9958">LFDIIKCSSETEVISKNNLLTQPVHWRSSEFSKLARSLKKSTSPKFSPCKDHNISKLLTLNISRNLLTPPLPTPSLIRFHTTCSSTSTS</sequence>